<evidence type="ECO:0000313" key="2">
    <source>
        <dbReference type="EMBL" id="QHT27086.1"/>
    </source>
</evidence>
<dbReference type="Gene3D" id="3.40.50.450">
    <property type="match status" value="1"/>
</dbReference>
<dbReference type="AlphaFoldDB" id="A0A6C0ED27"/>
<dbReference type="EMBL" id="MN739810">
    <property type="protein sequence ID" value="QHT27086.1"/>
    <property type="molecule type" value="Genomic_DNA"/>
</dbReference>
<dbReference type="GO" id="GO:0050135">
    <property type="term" value="F:NADP+ nucleosidase activity"/>
    <property type="evidence" value="ECO:0007669"/>
    <property type="project" value="InterPro"/>
</dbReference>
<organism evidence="2">
    <name type="scientific">viral metagenome</name>
    <dbReference type="NCBI Taxonomy" id="1070528"/>
    <lineage>
        <taxon>unclassified sequences</taxon>
        <taxon>metagenomes</taxon>
        <taxon>organismal metagenomes</taxon>
    </lineage>
</organism>
<accession>A0A6C0ED27</accession>
<name>A0A6C0ED27_9ZZZZ</name>
<reference evidence="2" key="1">
    <citation type="journal article" date="2020" name="Nature">
        <title>Giant virus diversity and host interactions through global metagenomics.</title>
        <authorList>
            <person name="Schulz F."/>
            <person name="Roux S."/>
            <person name="Paez-Espino D."/>
            <person name="Jungbluth S."/>
            <person name="Walsh D.A."/>
            <person name="Denef V.J."/>
            <person name="McMahon K.D."/>
            <person name="Konstantinidis K.T."/>
            <person name="Eloe-Fadrosh E.A."/>
            <person name="Kyrpides N.C."/>
            <person name="Woyke T."/>
        </authorList>
    </citation>
    <scope>NUCLEOTIDE SEQUENCE</scope>
    <source>
        <strain evidence="2">GVMAG-M-3300023179-2</strain>
    </source>
</reference>
<protein>
    <recommendedName>
        <fullName evidence="1">CD-NTase-associated protein 12/Pycsar effector protein TIR domain-containing protein</fullName>
    </recommendedName>
</protein>
<dbReference type="Pfam" id="PF10137">
    <property type="entry name" value="CAP12-PCTIR_TIR"/>
    <property type="match status" value="1"/>
</dbReference>
<evidence type="ECO:0000259" key="1">
    <source>
        <dbReference type="Pfam" id="PF10137"/>
    </source>
</evidence>
<feature type="domain" description="CD-NTase-associated protein 12/Pycsar effector protein TIR" evidence="1">
    <location>
        <begin position="3"/>
        <end position="114"/>
    </location>
</feature>
<proteinExistence type="predicted"/>
<sequence>MSVFYSHSTKNNQSYETYLKISEKLKDTIIDVSINPNNYSRLLDKITYHIKKADIFVCDLTPDTNEYFYPNPNVMLELGYALEQFENNNIIYILNENYKITLPTMIEGVNLIKYTFEDNDDYYSEIIDCIECNIKNLYEKNGWTKFKYPLSQKFKSSLEDLININADKYTIRINNKINQAVILFPCKKDDLRKINIISKKLILTNKEICLSKYDNLYNELQHMELIINLKKDS</sequence>
<dbReference type="InterPro" id="IPR019302">
    <property type="entry name" value="CAP12/PCTIR_TIR_dom"/>
</dbReference>